<sequence>MTNMRTQRKNNAAVSAGERRASRNSPNHRPQRQSLQKGKRQHEMLGHWRPVPVPNRVVPLLQGLRRRPLRSRRRGSAEAGHGKEGAAQTAGRRKHRCHAAVDFGQ</sequence>
<feature type="region of interest" description="Disordered" evidence="1">
    <location>
        <begin position="1"/>
        <end position="105"/>
    </location>
</feature>
<name>A0A7S4SVM8_9STRA</name>
<accession>A0A7S4SVM8</accession>
<dbReference type="EMBL" id="HBNS01054854">
    <property type="protein sequence ID" value="CAE4657240.1"/>
    <property type="molecule type" value="Transcribed_RNA"/>
</dbReference>
<reference evidence="2" key="1">
    <citation type="submission" date="2021-01" db="EMBL/GenBank/DDBJ databases">
        <authorList>
            <person name="Corre E."/>
            <person name="Pelletier E."/>
            <person name="Niang G."/>
            <person name="Scheremetjew M."/>
            <person name="Finn R."/>
            <person name="Kale V."/>
            <person name="Holt S."/>
            <person name="Cochrane G."/>
            <person name="Meng A."/>
            <person name="Brown T."/>
            <person name="Cohen L."/>
        </authorList>
    </citation>
    <scope>NUCLEOTIDE SEQUENCE</scope>
    <source>
        <strain evidence="2">GSO104</strain>
    </source>
</reference>
<evidence type="ECO:0000256" key="1">
    <source>
        <dbReference type="SAM" id="MobiDB-lite"/>
    </source>
</evidence>
<feature type="compositionally biased region" description="Basic residues" evidence="1">
    <location>
        <begin position="64"/>
        <end position="74"/>
    </location>
</feature>
<protein>
    <submittedName>
        <fullName evidence="2">Uncharacterized protein</fullName>
    </submittedName>
</protein>
<dbReference type="AlphaFoldDB" id="A0A7S4SVM8"/>
<proteinExistence type="predicted"/>
<feature type="compositionally biased region" description="Polar residues" evidence="1">
    <location>
        <begin position="23"/>
        <end position="36"/>
    </location>
</feature>
<feature type="compositionally biased region" description="Low complexity" evidence="1">
    <location>
        <begin position="54"/>
        <end position="63"/>
    </location>
</feature>
<gene>
    <name evidence="2" type="ORF">DBRI00130_LOCUS39741</name>
</gene>
<feature type="compositionally biased region" description="Polar residues" evidence="1">
    <location>
        <begin position="1"/>
        <end position="13"/>
    </location>
</feature>
<evidence type="ECO:0000313" key="2">
    <source>
        <dbReference type="EMBL" id="CAE4657240.1"/>
    </source>
</evidence>
<organism evidence="2">
    <name type="scientific">Ditylum brightwellii</name>
    <dbReference type="NCBI Taxonomy" id="49249"/>
    <lineage>
        <taxon>Eukaryota</taxon>
        <taxon>Sar</taxon>
        <taxon>Stramenopiles</taxon>
        <taxon>Ochrophyta</taxon>
        <taxon>Bacillariophyta</taxon>
        <taxon>Mediophyceae</taxon>
        <taxon>Lithodesmiophycidae</taxon>
        <taxon>Lithodesmiales</taxon>
        <taxon>Lithodesmiaceae</taxon>
        <taxon>Ditylum</taxon>
    </lineage>
</organism>